<reference evidence="2 3" key="1">
    <citation type="submission" date="2017-11" db="EMBL/GenBank/DDBJ databases">
        <title>De novo assembly and phasing of dikaryotic genomes from two isolates of Puccinia coronata f. sp. avenae, the causal agent of oat crown rust.</title>
        <authorList>
            <person name="Miller M.E."/>
            <person name="Zhang Y."/>
            <person name="Omidvar V."/>
            <person name="Sperschneider J."/>
            <person name="Schwessinger B."/>
            <person name="Raley C."/>
            <person name="Palmer J.M."/>
            <person name="Garnica D."/>
            <person name="Upadhyaya N."/>
            <person name="Rathjen J."/>
            <person name="Taylor J.M."/>
            <person name="Park R.F."/>
            <person name="Dodds P.N."/>
            <person name="Hirsch C.D."/>
            <person name="Kianian S.F."/>
            <person name="Figueroa M."/>
        </authorList>
    </citation>
    <scope>NUCLEOTIDE SEQUENCE [LARGE SCALE GENOMIC DNA]</scope>
    <source>
        <strain evidence="2">12SD80</strain>
    </source>
</reference>
<name>A0A2N5UW01_9BASI</name>
<protein>
    <submittedName>
        <fullName evidence="2">Uncharacterized protein</fullName>
    </submittedName>
</protein>
<sequence>MAHHQSSYSNSQIQLAPLMGNMNTHQPSTGNNNLELHQGYPQNQYPAGNLNTNDPRSHQIPDGYNHPYQNQPRTKNQTQYPQYNQCPTPFSLPNMYDSSPDYMIPQPNTGQAPTSSSIHQFSHPEVSLFPPGSTPANQPSIGHRTPSTETVTQRSNSILPASGQLAAHPNIPSCQATSVKPTSHTQGPPATDSLRGSMAMNTESTGGSRCRQPRILTSDTRERLCTHGLTRLRIMANSNITHFRLTDKIKNKLEELHYEFQCDLHQLAIDHGVAPHLLHEHLGWLQRKRVSTSYNNFAEYEPEALKLFAKKKPDSVYQLWNTKNEDKKEKYRDMDFIEKLVNSCIEKTKAESKGIIQSSAANQKHSRSVVSDWVRKAMIDLKSISFFHQVEGFIVLASRHPKSNFFCKQGTPLASEFLQMYTSDDDPLGDFHTWVAGKAIETSKKPKLQAKSHVKYKKEVVPVHEWDEGHKVPNVQSIRRWLRVLMYDASNGNIDEGWPATTAEEKLLAWKLNVVIEPNNKNITMAHFEQPLGKLKLEQTQDVLELLGTKKIKMTYTGQKGAVSNRPYKKQKRLANSADNPPTASGATTATAAATSGLTQNNTTSTSTLTLTQTNITNTSSTSASTNTSSTSALTE</sequence>
<comment type="caution">
    <text evidence="2">The sequence shown here is derived from an EMBL/GenBank/DDBJ whole genome shotgun (WGS) entry which is preliminary data.</text>
</comment>
<feature type="compositionally biased region" description="Polar residues" evidence="1">
    <location>
        <begin position="172"/>
        <end position="188"/>
    </location>
</feature>
<feature type="compositionally biased region" description="Polar residues" evidence="1">
    <location>
        <begin position="67"/>
        <end position="77"/>
    </location>
</feature>
<gene>
    <name evidence="2" type="ORF">PCASD_12823</name>
</gene>
<dbReference type="EMBL" id="PGCI01000084">
    <property type="protein sequence ID" value="PLW41940.1"/>
    <property type="molecule type" value="Genomic_DNA"/>
</dbReference>
<dbReference type="AlphaFoldDB" id="A0A2N5UW01"/>
<feature type="region of interest" description="Disordered" evidence="1">
    <location>
        <begin position="163"/>
        <end position="213"/>
    </location>
</feature>
<feature type="region of interest" description="Disordered" evidence="1">
    <location>
        <begin position="558"/>
        <end position="606"/>
    </location>
</feature>
<evidence type="ECO:0000313" key="3">
    <source>
        <dbReference type="Proteomes" id="UP000235392"/>
    </source>
</evidence>
<feature type="compositionally biased region" description="Polar residues" evidence="1">
    <location>
        <begin position="21"/>
        <end position="54"/>
    </location>
</feature>
<proteinExistence type="predicted"/>
<organism evidence="2 3">
    <name type="scientific">Puccinia coronata f. sp. avenae</name>
    <dbReference type="NCBI Taxonomy" id="200324"/>
    <lineage>
        <taxon>Eukaryota</taxon>
        <taxon>Fungi</taxon>
        <taxon>Dikarya</taxon>
        <taxon>Basidiomycota</taxon>
        <taxon>Pucciniomycotina</taxon>
        <taxon>Pucciniomycetes</taxon>
        <taxon>Pucciniales</taxon>
        <taxon>Pucciniaceae</taxon>
        <taxon>Puccinia</taxon>
    </lineage>
</organism>
<dbReference type="Proteomes" id="UP000235392">
    <property type="component" value="Unassembled WGS sequence"/>
</dbReference>
<evidence type="ECO:0000313" key="2">
    <source>
        <dbReference type="EMBL" id="PLW41940.1"/>
    </source>
</evidence>
<feature type="region of interest" description="Disordered" evidence="1">
    <location>
        <begin position="20"/>
        <end position="77"/>
    </location>
</feature>
<feature type="compositionally biased region" description="Low complexity" evidence="1">
    <location>
        <begin position="583"/>
        <end position="606"/>
    </location>
</feature>
<accession>A0A2N5UW01</accession>
<evidence type="ECO:0000256" key="1">
    <source>
        <dbReference type="SAM" id="MobiDB-lite"/>
    </source>
</evidence>